<dbReference type="GO" id="GO:0005524">
    <property type="term" value="F:ATP binding"/>
    <property type="evidence" value="ECO:0007669"/>
    <property type="project" value="UniProtKB-KW"/>
</dbReference>
<evidence type="ECO:0000313" key="5">
    <source>
        <dbReference type="EMBL" id="PSL20921.1"/>
    </source>
</evidence>
<keyword evidence="2" id="KW-0547">Nucleotide-binding</keyword>
<evidence type="ECO:0000259" key="4">
    <source>
        <dbReference type="Pfam" id="PF00582"/>
    </source>
</evidence>
<keyword evidence="3" id="KW-0067">ATP-binding</keyword>
<keyword evidence="6" id="KW-1185">Reference proteome</keyword>
<dbReference type="EMBL" id="PYGJ01000002">
    <property type="protein sequence ID" value="PSL20921.1"/>
    <property type="molecule type" value="Genomic_DNA"/>
</dbReference>
<dbReference type="InterPro" id="IPR006016">
    <property type="entry name" value="UspA"/>
</dbReference>
<accession>A0A2P8FGR3</accession>
<evidence type="ECO:0000256" key="1">
    <source>
        <dbReference type="ARBA" id="ARBA00008791"/>
    </source>
</evidence>
<dbReference type="Gene3D" id="3.40.50.620">
    <property type="entry name" value="HUPs"/>
    <property type="match status" value="2"/>
</dbReference>
<dbReference type="SUPFAM" id="SSF52402">
    <property type="entry name" value="Adenine nucleotide alpha hydrolases-like"/>
    <property type="match status" value="2"/>
</dbReference>
<dbReference type="PANTHER" id="PTHR46268:SF27">
    <property type="entry name" value="UNIVERSAL STRESS PROTEIN RV2623"/>
    <property type="match status" value="1"/>
</dbReference>
<organism evidence="5 6">
    <name type="scientific">Shimia abyssi</name>
    <dbReference type="NCBI Taxonomy" id="1662395"/>
    <lineage>
        <taxon>Bacteria</taxon>
        <taxon>Pseudomonadati</taxon>
        <taxon>Pseudomonadota</taxon>
        <taxon>Alphaproteobacteria</taxon>
        <taxon>Rhodobacterales</taxon>
        <taxon>Roseobacteraceae</taxon>
    </lineage>
</organism>
<evidence type="ECO:0000313" key="6">
    <source>
        <dbReference type="Proteomes" id="UP000240418"/>
    </source>
</evidence>
<proteinExistence type="inferred from homology"/>
<dbReference type="AlphaFoldDB" id="A0A2P8FGR3"/>
<dbReference type="RefSeq" id="WP_165798801.1">
    <property type="nucleotide sequence ID" value="NZ_PYGJ01000002.1"/>
</dbReference>
<feature type="domain" description="UspA" evidence="4">
    <location>
        <begin position="1"/>
        <end position="130"/>
    </location>
</feature>
<name>A0A2P8FGR3_9RHOB</name>
<dbReference type="Pfam" id="PF00582">
    <property type="entry name" value="Usp"/>
    <property type="match status" value="2"/>
</dbReference>
<sequence>MKSIVVATDLSPRSDRALHRALRLAAKLQAHAHVVSIVDDAMPEDMVADLSTNIKERLETYLSTLDLDAQTSVDVLLGDPVEQVNEFAVAKEAGLLVLGVHRRRGFLDSLRESTSERIVAASMVPVLIVKDLNDGDYETALAPVSFSQACANALRAASVIAPEAELRSYHALHVPFAGLTGGSSGTEMSRAVRRETEEKRDDWMSSAKLPNGLASPEIITGSLSQVLDKQVAEQNPDLIVCGTHTRGLAMHKLGSFAAELLRDPPADLLVSPPAAR</sequence>
<dbReference type="PRINTS" id="PR01438">
    <property type="entry name" value="UNVRSLSTRESS"/>
</dbReference>
<gene>
    <name evidence="5" type="ORF">CLV88_10240</name>
</gene>
<protein>
    <submittedName>
        <fullName evidence="5">Nucleotide-binding universal stress UspA family protein</fullName>
    </submittedName>
</protein>
<dbReference type="InterPro" id="IPR006015">
    <property type="entry name" value="Universal_stress_UspA"/>
</dbReference>
<evidence type="ECO:0000256" key="2">
    <source>
        <dbReference type="ARBA" id="ARBA00022741"/>
    </source>
</evidence>
<comment type="caution">
    <text evidence="5">The sequence shown here is derived from an EMBL/GenBank/DDBJ whole genome shotgun (WGS) entry which is preliminary data.</text>
</comment>
<dbReference type="Proteomes" id="UP000240418">
    <property type="component" value="Unassembled WGS sequence"/>
</dbReference>
<feature type="domain" description="UspA" evidence="4">
    <location>
        <begin position="137"/>
        <end position="270"/>
    </location>
</feature>
<dbReference type="CDD" id="cd00293">
    <property type="entry name" value="USP-like"/>
    <property type="match status" value="2"/>
</dbReference>
<reference evidence="5 6" key="1">
    <citation type="submission" date="2018-03" db="EMBL/GenBank/DDBJ databases">
        <title>Genomic Encyclopedia of Archaeal and Bacterial Type Strains, Phase II (KMG-II): from individual species to whole genera.</title>
        <authorList>
            <person name="Goeker M."/>
        </authorList>
    </citation>
    <scope>NUCLEOTIDE SEQUENCE [LARGE SCALE GENOMIC DNA]</scope>
    <source>
        <strain evidence="5 6">DSM 100673</strain>
    </source>
</reference>
<dbReference type="InterPro" id="IPR014729">
    <property type="entry name" value="Rossmann-like_a/b/a_fold"/>
</dbReference>
<evidence type="ECO:0000256" key="3">
    <source>
        <dbReference type="ARBA" id="ARBA00022840"/>
    </source>
</evidence>
<dbReference type="PANTHER" id="PTHR46268">
    <property type="entry name" value="STRESS RESPONSE PROTEIN NHAX"/>
    <property type="match status" value="1"/>
</dbReference>
<comment type="similarity">
    <text evidence="1">Belongs to the universal stress protein A family.</text>
</comment>